<proteinExistence type="predicted"/>
<reference evidence="1" key="1">
    <citation type="journal article" date="2019" name="Sci. Rep.">
        <title>Draft genome of Tanacetum cinerariifolium, the natural source of mosquito coil.</title>
        <authorList>
            <person name="Yamashiro T."/>
            <person name="Shiraishi A."/>
            <person name="Satake H."/>
            <person name="Nakayama K."/>
        </authorList>
    </citation>
    <scope>NUCLEOTIDE SEQUENCE</scope>
</reference>
<accession>A0A699J788</accession>
<evidence type="ECO:0000313" key="1">
    <source>
        <dbReference type="EMBL" id="GFA17360.1"/>
    </source>
</evidence>
<gene>
    <name evidence="1" type="ORF">Tci_589332</name>
</gene>
<name>A0A699J788_TANCI</name>
<dbReference type="AlphaFoldDB" id="A0A699J788"/>
<comment type="caution">
    <text evidence="1">The sequence shown here is derived from an EMBL/GenBank/DDBJ whole genome shotgun (WGS) entry which is preliminary data.</text>
</comment>
<sequence>MTGNHQKVHVDYFFNNDIKYLQGGVMTMTYTTSITKTKAAQYDLPRIKDMVSNIWSPVKVAYHKHALWGISHQREQQAWLFKASRRSSTQSQKYPKKINVTKLEITKSRIRKRDPYTPYQDPHRFIYADDSRRNRLMCSDELCKFSDGTLTTLRTSLGDITKNIQIEYLPKNRWSTLEKKRANIMIKAIDKQQK</sequence>
<dbReference type="EMBL" id="BKCJ010380380">
    <property type="protein sequence ID" value="GFA17360.1"/>
    <property type="molecule type" value="Genomic_DNA"/>
</dbReference>
<organism evidence="1">
    <name type="scientific">Tanacetum cinerariifolium</name>
    <name type="common">Dalmatian daisy</name>
    <name type="synonym">Chrysanthemum cinerariifolium</name>
    <dbReference type="NCBI Taxonomy" id="118510"/>
    <lineage>
        <taxon>Eukaryota</taxon>
        <taxon>Viridiplantae</taxon>
        <taxon>Streptophyta</taxon>
        <taxon>Embryophyta</taxon>
        <taxon>Tracheophyta</taxon>
        <taxon>Spermatophyta</taxon>
        <taxon>Magnoliopsida</taxon>
        <taxon>eudicotyledons</taxon>
        <taxon>Gunneridae</taxon>
        <taxon>Pentapetalae</taxon>
        <taxon>asterids</taxon>
        <taxon>campanulids</taxon>
        <taxon>Asterales</taxon>
        <taxon>Asteraceae</taxon>
        <taxon>Asteroideae</taxon>
        <taxon>Anthemideae</taxon>
        <taxon>Anthemidinae</taxon>
        <taxon>Tanacetum</taxon>
    </lineage>
</organism>
<protein>
    <submittedName>
        <fullName evidence="1">Uncharacterized protein</fullName>
    </submittedName>
</protein>